<protein>
    <recommendedName>
        <fullName evidence="2 6">Carbamate kinase</fullName>
    </recommendedName>
</protein>
<evidence type="ECO:0000256" key="5">
    <source>
        <dbReference type="ARBA" id="ARBA00048467"/>
    </source>
</evidence>
<organism evidence="9">
    <name type="scientific">Oscillatoriales cyanobacterium SpSt-402</name>
    <dbReference type="NCBI Taxonomy" id="2282168"/>
    <lineage>
        <taxon>Bacteria</taxon>
        <taxon>Bacillati</taxon>
        <taxon>Cyanobacteriota</taxon>
        <taxon>Cyanophyceae</taxon>
        <taxon>Oscillatoriophycideae</taxon>
        <taxon>Oscillatoriales</taxon>
    </lineage>
</organism>
<dbReference type="CDD" id="cd04235">
    <property type="entry name" value="AAK_CK"/>
    <property type="match status" value="1"/>
</dbReference>
<sequence length="299" mass="31758">MRIVVALGGNALLRRGEPMTSENQQANIRLAAQAIAHLAQEHELIITHGNGPQVGLLALQAEAYKGVQPYPLDVLNAETEGMIGYLIEQELRNQLPNRQVVTLLTQVEVEVNDPAFAHATKPIGPIYTQAEAEQLASERGWAIAPDGNAYRRVVPSPEPRRILELPAIQLLVQAGALVICAGGGGIAVVISQAGEIRGVEAVIDKDLAAALLATSVGAEFLLLLTDVDAVYSHWGTPSAQPLHHVSPAQLRRYSFASGSMAPKVEAACRFVEQTGGIAGIGRLEDTSDIVAGQVGTWVQ</sequence>
<evidence type="ECO:0000256" key="6">
    <source>
        <dbReference type="NCBIfam" id="TIGR00746"/>
    </source>
</evidence>
<dbReference type="PRINTS" id="PR01469">
    <property type="entry name" value="CARBMTKINASE"/>
</dbReference>
<dbReference type="NCBIfam" id="NF009008">
    <property type="entry name" value="PRK12354.1"/>
    <property type="match status" value="1"/>
</dbReference>
<comment type="caution">
    <text evidence="9">The sequence shown here is derived from an EMBL/GenBank/DDBJ whole genome shotgun (WGS) entry which is preliminary data.</text>
</comment>
<proteinExistence type="inferred from homology"/>
<dbReference type="PIRSF" id="PIRSF000723">
    <property type="entry name" value="Carbamate_kin"/>
    <property type="match status" value="1"/>
</dbReference>
<accession>A0A832M2C9</accession>
<dbReference type="FunFam" id="3.40.1160.10:FF:000007">
    <property type="entry name" value="Carbamate kinase"/>
    <property type="match status" value="1"/>
</dbReference>
<dbReference type="InterPro" id="IPR003964">
    <property type="entry name" value="Carb_kinase"/>
</dbReference>
<dbReference type="NCBIfam" id="NF009007">
    <property type="entry name" value="PRK12352.1"/>
    <property type="match status" value="1"/>
</dbReference>
<evidence type="ECO:0000256" key="7">
    <source>
        <dbReference type="PIRNR" id="PIRNR000723"/>
    </source>
</evidence>
<dbReference type="InterPro" id="IPR001048">
    <property type="entry name" value="Asp/Glu/Uridylate_kinase"/>
</dbReference>
<evidence type="ECO:0000313" key="9">
    <source>
        <dbReference type="EMBL" id="HGW93050.1"/>
    </source>
</evidence>
<dbReference type="AlphaFoldDB" id="A0A832M2C9"/>
<dbReference type="NCBIfam" id="TIGR00746">
    <property type="entry name" value="arcC"/>
    <property type="match status" value="1"/>
</dbReference>
<comment type="catalytic activity">
    <reaction evidence="5">
        <text>hydrogencarbonate + NH4(+) + ATP = carbamoyl phosphate + ADP + H2O + H(+)</text>
        <dbReference type="Rhea" id="RHEA:10152"/>
        <dbReference type="ChEBI" id="CHEBI:15377"/>
        <dbReference type="ChEBI" id="CHEBI:15378"/>
        <dbReference type="ChEBI" id="CHEBI:17544"/>
        <dbReference type="ChEBI" id="CHEBI:28938"/>
        <dbReference type="ChEBI" id="CHEBI:30616"/>
        <dbReference type="ChEBI" id="CHEBI:58228"/>
        <dbReference type="ChEBI" id="CHEBI:456216"/>
        <dbReference type="EC" id="2.7.2.2"/>
    </reaction>
</comment>
<comment type="similarity">
    <text evidence="1 7">Belongs to the carbamate kinase family.</text>
</comment>
<feature type="domain" description="Aspartate/glutamate/uridylate kinase" evidence="8">
    <location>
        <begin position="1"/>
        <end position="273"/>
    </location>
</feature>
<keyword evidence="4 7" id="KW-0418">Kinase</keyword>
<dbReference type="EMBL" id="DSRD01000134">
    <property type="protein sequence ID" value="HGW93050.1"/>
    <property type="molecule type" value="Genomic_DNA"/>
</dbReference>
<dbReference type="SUPFAM" id="SSF53633">
    <property type="entry name" value="Carbamate kinase-like"/>
    <property type="match status" value="1"/>
</dbReference>
<dbReference type="GO" id="GO:0019546">
    <property type="term" value="P:L-arginine deiminase pathway"/>
    <property type="evidence" value="ECO:0007669"/>
    <property type="project" value="TreeGrafter"/>
</dbReference>
<dbReference type="PANTHER" id="PTHR30409">
    <property type="entry name" value="CARBAMATE KINASE"/>
    <property type="match status" value="1"/>
</dbReference>
<dbReference type="GO" id="GO:0008804">
    <property type="term" value="F:carbamate kinase activity"/>
    <property type="evidence" value="ECO:0007669"/>
    <property type="project" value="UniProtKB-UniRule"/>
</dbReference>
<dbReference type="Gene3D" id="3.40.1160.10">
    <property type="entry name" value="Acetylglutamate kinase-like"/>
    <property type="match status" value="1"/>
</dbReference>
<evidence type="ECO:0000256" key="3">
    <source>
        <dbReference type="ARBA" id="ARBA00022679"/>
    </source>
</evidence>
<dbReference type="GO" id="GO:0005829">
    <property type="term" value="C:cytosol"/>
    <property type="evidence" value="ECO:0007669"/>
    <property type="project" value="TreeGrafter"/>
</dbReference>
<evidence type="ECO:0000259" key="8">
    <source>
        <dbReference type="Pfam" id="PF00696"/>
    </source>
</evidence>
<dbReference type="InterPro" id="IPR036393">
    <property type="entry name" value="AceGlu_kinase-like_sf"/>
</dbReference>
<evidence type="ECO:0000256" key="4">
    <source>
        <dbReference type="ARBA" id="ARBA00022777"/>
    </source>
</evidence>
<reference evidence="9" key="1">
    <citation type="journal article" date="2020" name="mSystems">
        <title>Genome- and Community-Level Interaction Insights into Carbon Utilization and Element Cycling Functions of Hydrothermarchaeota in Hydrothermal Sediment.</title>
        <authorList>
            <person name="Zhou Z."/>
            <person name="Liu Y."/>
            <person name="Xu W."/>
            <person name="Pan J."/>
            <person name="Luo Z.H."/>
            <person name="Li M."/>
        </authorList>
    </citation>
    <scope>NUCLEOTIDE SEQUENCE [LARGE SCALE GENOMIC DNA]</scope>
    <source>
        <strain evidence="9">SpSt-402</strain>
    </source>
</reference>
<dbReference type="Pfam" id="PF00696">
    <property type="entry name" value="AA_kinase"/>
    <property type="match status" value="1"/>
</dbReference>
<keyword evidence="3 7" id="KW-0808">Transferase</keyword>
<name>A0A832M2C9_9CYAN</name>
<dbReference type="PANTHER" id="PTHR30409:SF1">
    <property type="entry name" value="CARBAMATE KINASE-RELATED"/>
    <property type="match status" value="1"/>
</dbReference>
<evidence type="ECO:0000256" key="2">
    <source>
        <dbReference type="ARBA" id="ARBA00013070"/>
    </source>
</evidence>
<evidence type="ECO:0000256" key="1">
    <source>
        <dbReference type="ARBA" id="ARBA00011066"/>
    </source>
</evidence>
<gene>
    <name evidence="9" type="primary">arcC</name>
    <name evidence="9" type="ORF">ENR47_02010</name>
</gene>